<proteinExistence type="predicted"/>
<accession>A0ABX5XIU2</accession>
<keyword evidence="3" id="KW-1185">Reference proteome</keyword>
<sequence>MRRHELRLMSSGGLIDTTSLGEPRGTTEIMTPLDVSTILGNKTRPWFHVCQLSIGRQAAAEFFDVDAVAADEPGLGDGDYWAVKFDCGLKLAFEFFHWSKGGSVFADLPCSQHARRHLRHWDSELVDVPRDMQEPDRGAMIERFAGEMPELLELDAFQVWRQGDDGNQVKIGMPTTKRDADCWVAEFESHHHKQIYWASRCVSAST</sequence>
<dbReference type="EMBL" id="CP036432">
    <property type="protein sequence ID" value="QDV81893.1"/>
    <property type="molecule type" value="Genomic_DNA"/>
</dbReference>
<organism evidence="2 3">
    <name type="scientific">Stieleria magnilauensis</name>
    <dbReference type="NCBI Taxonomy" id="2527963"/>
    <lineage>
        <taxon>Bacteria</taxon>
        <taxon>Pseudomonadati</taxon>
        <taxon>Planctomycetota</taxon>
        <taxon>Planctomycetia</taxon>
        <taxon>Pirellulales</taxon>
        <taxon>Pirellulaceae</taxon>
        <taxon>Stieleria</taxon>
    </lineage>
</organism>
<evidence type="ECO:0000256" key="1">
    <source>
        <dbReference type="SAM" id="MobiDB-lite"/>
    </source>
</evidence>
<feature type="region of interest" description="Disordered" evidence="1">
    <location>
        <begin position="1"/>
        <end position="25"/>
    </location>
</feature>
<dbReference type="Proteomes" id="UP000318081">
    <property type="component" value="Chromosome"/>
</dbReference>
<reference evidence="2 3" key="1">
    <citation type="submission" date="2019-02" db="EMBL/GenBank/DDBJ databases">
        <title>Deep-cultivation of Planctomycetes and their phenomic and genomic characterization uncovers novel biology.</title>
        <authorList>
            <person name="Wiegand S."/>
            <person name="Jogler M."/>
            <person name="Boedeker C."/>
            <person name="Pinto D."/>
            <person name="Vollmers J."/>
            <person name="Rivas-Marin E."/>
            <person name="Kohn T."/>
            <person name="Peeters S.H."/>
            <person name="Heuer A."/>
            <person name="Rast P."/>
            <person name="Oberbeckmann S."/>
            <person name="Bunk B."/>
            <person name="Jeske O."/>
            <person name="Meyerdierks A."/>
            <person name="Storesund J.E."/>
            <person name="Kallscheuer N."/>
            <person name="Luecker S."/>
            <person name="Lage O.M."/>
            <person name="Pohl T."/>
            <person name="Merkel B.J."/>
            <person name="Hornburger P."/>
            <person name="Mueller R.-W."/>
            <person name="Bruemmer F."/>
            <person name="Labrenz M."/>
            <person name="Spormann A.M."/>
            <person name="Op den Camp H."/>
            <person name="Overmann J."/>
            <person name="Amann R."/>
            <person name="Jetten M.S.M."/>
            <person name="Mascher T."/>
            <person name="Medema M.H."/>
            <person name="Devos D.P."/>
            <person name="Kaster A.-K."/>
            <person name="Ovreas L."/>
            <person name="Rohde M."/>
            <person name="Galperin M.Y."/>
            <person name="Jogler C."/>
        </authorList>
    </citation>
    <scope>NUCLEOTIDE SEQUENCE [LARGE SCALE GENOMIC DNA]</scope>
    <source>
        <strain evidence="2 3">TBK1r</strain>
    </source>
</reference>
<evidence type="ECO:0000313" key="2">
    <source>
        <dbReference type="EMBL" id="QDV81893.1"/>
    </source>
</evidence>
<gene>
    <name evidence="2" type="ORF">TBK1r_08160</name>
</gene>
<protein>
    <submittedName>
        <fullName evidence="2">Uncharacterized protein</fullName>
    </submittedName>
</protein>
<name>A0ABX5XIU2_9BACT</name>
<evidence type="ECO:0000313" key="3">
    <source>
        <dbReference type="Proteomes" id="UP000318081"/>
    </source>
</evidence>